<organism evidence="1 2">
    <name type="scientific">Scandinavium goeteborgense</name>
    <dbReference type="NCBI Taxonomy" id="1851514"/>
    <lineage>
        <taxon>Bacteria</taxon>
        <taxon>Pseudomonadati</taxon>
        <taxon>Pseudomonadota</taxon>
        <taxon>Gammaproteobacteria</taxon>
        <taxon>Enterobacterales</taxon>
        <taxon>Enterobacteriaceae</taxon>
        <taxon>Scandinavium</taxon>
    </lineage>
</organism>
<name>A0A4R6EY76_SCAGO</name>
<dbReference type="AlphaFoldDB" id="A0A4R6EY76"/>
<reference evidence="1 2" key="1">
    <citation type="submission" date="2019-03" db="EMBL/GenBank/DDBJ databases">
        <title>Genomic analyses of the natural microbiome of Caenorhabditis elegans.</title>
        <authorList>
            <person name="Samuel B."/>
        </authorList>
    </citation>
    <scope>NUCLEOTIDE SEQUENCE [LARGE SCALE GENOMIC DNA]</scope>
    <source>
        <strain evidence="1 2">BIGb0156</strain>
    </source>
</reference>
<proteinExistence type="predicted"/>
<sequence>MKYFSTGFNVADEITMNEIFNECFSWVQESPHTTFIPAQLTCKLTGDDVSIESKNERIDIINHHNDSTENILGCFRYSKISEPHKWITDISVSKNSISNKTWIQVESAVISQEAAYLSSQPKKPLIVMKLIDRFSGGTDDRLKISIEPYLLSSSDDDFILAEKVINGETENRLPVIYISSKFFYHSHPHNVIPERLARKVSGLAHVLVEPENKSFSNQLKNSTNSKNAYGGAIGIYWPKGQSISYYRREDKSAKDFETQIFDDVLKATTTMAPVSDCGWSEIQNQKTRDSISTLKKRGEYTQELVKLYEEDNSNQTELIEDLKYKIYGLETRIRILQSQAPTQGSISLNVGDEIEFFNGEIKNIIIEALGSALINKHQGGRSHHILSSLVSNNELSNDTAERQQILKRTLTGYRSMDAKTLRQLKELGFDASEDGKHWKIIYNEDPRYTYILPKTGSDHRGSLNAISDISNIIF</sequence>
<evidence type="ECO:0000313" key="2">
    <source>
        <dbReference type="Proteomes" id="UP000295530"/>
    </source>
</evidence>
<dbReference type="RefSeq" id="WP_133459889.1">
    <property type="nucleotide sequence ID" value="NZ_SNVX01000001.1"/>
</dbReference>
<dbReference type="OrthoDB" id="6057646at2"/>
<protein>
    <submittedName>
        <fullName evidence="1">Uncharacterized protein</fullName>
    </submittedName>
</protein>
<dbReference type="Proteomes" id="UP000295530">
    <property type="component" value="Unassembled WGS sequence"/>
</dbReference>
<gene>
    <name evidence="1" type="ORF">EC847_101197</name>
</gene>
<comment type="caution">
    <text evidence="1">The sequence shown here is derived from an EMBL/GenBank/DDBJ whole genome shotgun (WGS) entry which is preliminary data.</text>
</comment>
<accession>A0A4R6EY76</accession>
<evidence type="ECO:0000313" key="1">
    <source>
        <dbReference type="EMBL" id="TDN64272.1"/>
    </source>
</evidence>
<dbReference type="EMBL" id="SNVX01000001">
    <property type="protein sequence ID" value="TDN64272.1"/>
    <property type="molecule type" value="Genomic_DNA"/>
</dbReference>
<keyword evidence="2" id="KW-1185">Reference proteome</keyword>